<dbReference type="EMBL" id="WKKZ01000303">
    <property type="protein sequence ID" value="MSE05582.1"/>
    <property type="molecule type" value="Genomic_DNA"/>
</dbReference>
<dbReference type="FunFam" id="4.10.520.10:FF:000001">
    <property type="entry name" value="DNA-binding protein HU"/>
    <property type="match status" value="1"/>
</dbReference>
<dbReference type="GO" id="GO:0003677">
    <property type="term" value="F:DNA binding"/>
    <property type="evidence" value="ECO:0007669"/>
    <property type="project" value="UniProtKB-KW"/>
</dbReference>
<proteinExistence type="inferred from homology"/>
<dbReference type="GO" id="GO:1990103">
    <property type="term" value="C:DnaA-HU complex"/>
    <property type="evidence" value="ECO:0007669"/>
    <property type="project" value="UniProtKB-ARBA"/>
</dbReference>
<dbReference type="SMART" id="SM00411">
    <property type="entry name" value="BHL"/>
    <property type="match status" value="1"/>
</dbReference>
<evidence type="ECO:0000256" key="1">
    <source>
        <dbReference type="ARBA" id="ARBA00010529"/>
    </source>
</evidence>
<evidence type="ECO:0000256" key="4">
    <source>
        <dbReference type="ARBA" id="ARBA00023125"/>
    </source>
</evidence>
<dbReference type="GO" id="GO:0030527">
    <property type="term" value="F:structural constituent of chromatin"/>
    <property type="evidence" value="ECO:0007669"/>
    <property type="project" value="InterPro"/>
</dbReference>
<evidence type="ECO:0000256" key="5">
    <source>
        <dbReference type="RuleBase" id="RU003939"/>
    </source>
</evidence>
<sequence length="92" mass="9891">MANKAALIERVAEKTGLTKKDATVAVDAVFETIQDALVDGEKVQLIGFGNFEVRERAARKGRNPQTGKEIEIPASKVPAFKPGKGLKDAVNK</sequence>
<dbReference type="GO" id="GO:0005829">
    <property type="term" value="C:cytosol"/>
    <property type="evidence" value="ECO:0007669"/>
    <property type="project" value="TreeGrafter"/>
</dbReference>
<reference evidence="7 8" key="1">
    <citation type="submission" date="2019-11" db="EMBL/GenBank/DDBJ databases">
        <title>Draft Genome Sequence of Plant Growth-Promoting Rhizosphere-Associated Bacteria.</title>
        <authorList>
            <person name="Vasilyev I.Y."/>
            <person name="Radchenko V."/>
            <person name="Ilnitskaya E.V."/>
        </authorList>
    </citation>
    <scope>NUCLEOTIDE SEQUENCE [LARGE SCALE GENOMIC DNA]</scope>
    <source>
        <strain evidence="7 8">VRA_1sq_f</strain>
    </source>
</reference>
<keyword evidence="3" id="KW-0226">DNA condensation</keyword>
<organism evidence="7 8">
    <name type="scientific">Ligilactobacillus salivarius</name>
    <dbReference type="NCBI Taxonomy" id="1624"/>
    <lineage>
        <taxon>Bacteria</taxon>
        <taxon>Bacillati</taxon>
        <taxon>Bacillota</taxon>
        <taxon>Bacilli</taxon>
        <taxon>Lactobacillales</taxon>
        <taxon>Lactobacillaceae</taxon>
        <taxon>Ligilactobacillus</taxon>
    </lineage>
</organism>
<evidence type="ECO:0000256" key="3">
    <source>
        <dbReference type="ARBA" id="ARBA00023067"/>
    </source>
</evidence>
<dbReference type="GO" id="GO:0030261">
    <property type="term" value="P:chromosome condensation"/>
    <property type="evidence" value="ECO:0007669"/>
    <property type="project" value="UniProtKB-KW"/>
</dbReference>
<keyword evidence="4 7" id="KW-0238">DNA-binding</keyword>
<gene>
    <name evidence="7" type="ORF">GKC34_07080</name>
</gene>
<dbReference type="GO" id="GO:1990178">
    <property type="term" value="C:HU-DNA complex"/>
    <property type="evidence" value="ECO:0007669"/>
    <property type="project" value="UniProtKB-ARBA"/>
</dbReference>
<dbReference type="PANTHER" id="PTHR33175:SF3">
    <property type="entry name" value="DNA-BINDING PROTEIN HU-BETA"/>
    <property type="match status" value="1"/>
</dbReference>
<dbReference type="PROSITE" id="PS00045">
    <property type="entry name" value="HISTONE_LIKE"/>
    <property type="match status" value="1"/>
</dbReference>
<dbReference type="Pfam" id="PF00216">
    <property type="entry name" value="Bac_DNA_binding"/>
    <property type="match status" value="1"/>
</dbReference>
<dbReference type="GO" id="GO:0010467">
    <property type="term" value="P:gene expression"/>
    <property type="evidence" value="ECO:0007669"/>
    <property type="project" value="UniProtKB-ARBA"/>
</dbReference>
<dbReference type="PRINTS" id="PR01727">
    <property type="entry name" value="DNABINDINGHU"/>
</dbReference>
<comment type="caution">
    <text evidence="7">The sequence shown here is derived from an EMBL/GenBank/DDBJ whole genome shotgun (WGS) entry which is preliminary data.</text>
</comment>
<evidence type="ECO:0000313" key="8">
    <source>
        <dbReference type="Proteomes" id="UP000437575"/>
    </source>
</evidence>
<dbReference type="InterPro" id="IPR020816">
    <property type="entry name" value="Histone-like_DNA-bd_CS"/>
</dbReference>
<dbReference type="SUPFAM" id="SSF47729">
    <property type="entry name" value="IHF-like DNA-binding proteins"/>
    <property type="match status" value="1"/>
</dbReference>
<dbReference type="GO" id="GO:0006270">
    <property type="term" value="P:DNA replication initiation"/>
    <property type="evidence" value="ECO:0007669"/>
    <property type="project" value="UniProtKB-ARBA"/>
</dbReference>
<dbReference type="Gene3D" id="4.10.520.10">
    <property type="entry name" value="IHF-like DNA-binding proteins"/>
    <property type="match status" value="1"/>
</dbReference>
<dbReference type="Proteomes" id="UP000437575">
    <property type="component" value="Unassembled WGS sequence"/>
</dbReference>
<accession>A0A6A8LRK4</accession>
<evidence type="ECO:0000256" key="6">
    <source>
        <dbReference type="SAM" id="MobiDB-lite"/>
    </source>
</evidence>
<dbReference type="GO" id="GO:0042802">
    <property type="term" value="F:identical protein binding"/>
    <property type="evidence" value="ECO:0007669"/>
    <property type="project" value="UniProtKB-ARBA"/>
</dbReference>
<dbReference type="AlphaFoldDB" id="A0A6A8LRK4"/>
<feature type="region of interest" description="Disordered" evidence="6">
    <location>
        <begin position="57"/>
        <end position="92"/>
    </location>
</feature>
<dbReference type="InterPro" id="IPR010992">
    <property type="entry name" value="IHF-like_DNA-bd_dom_sf"/>
</dbReference>
<dbReference type="PANTHER" id="PTHR33175">
    <property type="entry name" value="DNA-BINDING PROTEIN HU"/>
    <property type="match status" value="1"/>
</dbReference>
<dbReference type="CDD" id="cd13831">
    <property type="entry name" value="HU"/>
    <property type="match status" value="1"/>
</dbReference>
<protein>
    <recommendedName>
        <fullName evidence="2">DNA-binding protein HU</fullName>
    </recommendedName>
</protein>
<dbReference type="InterPro" id="IPR000119">
    <property type="entry name" value="Hist_DNA-bd"/>
</dbReference>
<name>A0A6A8LRK4_9LACO</name>
<comment type="similarity">
    <text evidence="1 5">Belongs to the bacterial histone-like protein family.</text>
</comment>
<evidence type="ECO:0000256" key="2">
    <source>
        <dbReference type="ARBA" id="ARBA00021922"/>
    </source>
</evidence>
<evidence type="ECO:0000313" key="7">
    <source>
        <dbReference type="EMBL" id="MSE05582.1"/>
    </source>
</evidence>